<protein>
    <submittedName>
        <fullName evidence="1">Uncharacterized protein</fullName>
    </submittedName>
</protein>
<reference evidence="1" key="1">
    <citation type="journal article" date="2014" name="Proc. Natl. Acad. Sci. U.S.A.">
        <title>The dynamic history of plastid genomes in the Campanulaceae sensu lato is unique among angiosperms.</title>
        <authorList>
            <person name="Knox E.B."/>
        </authorList>
    </citation>
    <scope>NUCLEOTIDE SEQUENCE</scope>
</reference>
<dbReference type="GeneID" id="34727048"/>
<evidence type="ECO:0000313" key="2">
    <source>
        <dbReference type="EMBL" id="ATG25116.1"/>
    </source>
</evidence>
<reference evidence="1" key="2">
    <citation type="submission" date="2017-08" db="EMBL/GenBank/DDBJ databases">
        <authorList>
            <person name="Knox E.B."/>
        </authorList>
    </citation>
    <scope>NUCLEOTIDE SEQUENCE</scope>
</reference>
<dbReference type="AlphaFoldDB" id="A0A291EZ07"/>
<geneLocation type="plastid" evidence="1"/>
<dbReference type="EMBL" id="MF770607">
    <property type="protein sequence ID" value="ATG25116.1"/>
    <property type="molecule type" value="Genomic_DNA"/>
</dbReference>
<dbReference type="GeneID" id="34727093"/>
<dbReference type="RefSeq" id="YP_009435113.1">
    <property type="nucleotide sequence ID" value="NC_036074.1"/>
</dbReference>
<keyword evidence="1" id="KW-0934">Plastid</keyword>
<proteinExistence type="predicted"/>
<dbReference type="EMBL" id="MF770607">
    <property type="protein sequence ID" value="ATG25091.1"/>
    <property type="molecule type" value="Genomic_DNA"/>
</dbReference>
<sequence>MLQKLDTGRVHSHFCRALTIKARHRNSEIYLEFVPSIY</sequence>
<name>A0A291EZ07_9ASTR</name>
<organism evidence="1">
    <name type="scientific">Lobelia laxa</name>
    <dbReference type="NCBI Taxonomy" id="2041130"/>
    <lineage>
        <taxon>Eukaryota</taxon>
        <taxon>Viridiplantae</taxon>
        <taxon>Streptophyta</taxon>
        <taxon>Embryophyta</taxon>
        <taxon>Tracheophyta</taxon>
        <taxon>Spermatophyta</taxon>
        <taxon>Magnoliopsida</taxon>
        <taxon>eudicotyledons</taxon>
        <taxon>Gunneridae</taxon>
        <taxon>Pentapetalae</taxon>
        <taxon>asterids</taxon>
        <taxon>campanulids</taxon>
        <taxon>Asterales</taxon>
        <taxon>Campanulaceae</taxon>
        <taxon>Lobelia</taxon>
    </lineage>
</organism>
<gene>
    <name evidence="1" type="primary">ORF38</name>
    <name evidence="1" type="ORF">Lo_lxa1Pt0921</name>
    <name evidence="2" type="ORF">Lo_lxa1Pt1575</name>
</gene>
<dbReference type="RefSeq" id="YP_009435090.1">
    <property type="nucleotide sequence ID" value="NC_036074.1"/>
</dbReference>
<accession>A0A291EZ07</accession>
<evidence type="ECO:0000313" key="1">
    <source>
        <dbReference type="EMBL" id="ATG25091.1"/>
    </source>
</evidence>